<dbReference type="InterPro" id="IPR015991">
    <property type="entry name" value="TatD/YcfH-like"/>
</dbReference>
<dbReference type="GO" id="GO:0005829">
    <property type="term" value="C:cytosol"/>
    <property type="evidence" value="ECO:0007669"/>
    <property type="project" value="TreeGrafter"/>
</dbReference>
<dbReference type="PANTHER" id="PTHR46124:SF2">
    <property type="entry name" value="D-AMINOACYL-TRNA DEACYLASE"/>
    <property type="match status" value="1"/>
</dbReference>
<dbReference type="PANTHER" id="PTHR46124">
    <property type="entry name" value="D-AMINOACYL-TRNA DEACYLASE"/>
    <property type="match status" value="1"/>
</dbReference>
<dbReference type="NCBIfam" id="TIGR00010">
    <property type="entry name" value="YchF/TatD family DNA exonuclease"/>
    <property type="match status" value="1"/>
</dbReference>
<accession>A0A2S1LWC1</accession>
<dbReference type="InterPro" id="IPR032466">
    <property type="entry name" value="Metal_Hydrolase"/>
</dbReference>
<feature type="binding site" evidence="4">
    <location>
        <position position="18"/>
    </location>
    <ligand>
        <name>a divalent metal cation</name>
        <dbReference type="ChEBI" id="CHEBI:60240"/>
        <label>1</label>
    </ligand>
</feature>
<feature type="binding site" evidence="4">
    <location>
        <position position="212"/>
    </location>
    <ligand>
        <name>a divalent metal cation</name>
        <dbReference type="ChEBI" id="CHEBI:60240"/>
        <label>1</label>
    </ligand>
</feature>
<evidence type="ECO:0000256" key="3">
    <source>
        <dbReference type="ARBA" id="ARBA00022801"/>
    </source>
</evidence>
<proteinExistence type="inferred from homology"/>
<gene>
    <name evidence="5" type="ORF">CR532_00970</name>
</gene>
<protein>
    <submittedName>
        <fullName evidence="5">YchF/TatD family DNA exonuclease</fullName>
    </submittedName>
</protein>
<dbReference type="InterPro" id="IPR018228">
    <property type="entry name" value="DNase_TatD-rel_CS"/>
</dbReference>
<dbReference type="PROSITE" id="PS01091">
    <property type="entry name" value="TATD_3"/>
    <property type="match status" value="1"/>
</dbReference>
<keyword evidence="5" id="KW-0540">Nuclease</keyword>
<keyword evidence="3" id="KW-0378">Hydrolase</keyword>
<dbReference type="EMBL" id="CP025785">
    <property type="protein sequence ID" value="AWG42584.1"/>
    <property type="molecule type" value="Genomic_DNA"/>
</dbReference>
<dbReference type="Proteomes" id="UP000244655">
    <property type="component" value="Chromosome"/>
</dbReference>
<reference evidence="5 6" key="1">
    <citation type="submission" date="2018-01" db="EMBL/GenBank/DDBJ databases">
        <title>Genome sequence of Borrelia tachyglossi.</title>
        <authorList>
            <person name="Gofton A.W."/>
        </authorList>
    </citation>
    <scope>NUCLEOTIDE SEQUENCE [LARGE SCALE GENOMIC DNA]</scope>
    <source>
        <strain evidence="5 6">Bc-F10-1268</strain>
    </source>
</reference>
<name>A0A2S1LWC1_9SPIR</name>
<feature type="binding site" evidence="4">
    <location>
        <position position="162"/>
    </location>
    <ligand>
        <name>a divalent metal cation</name>
        <dbReference type="ChEBI" id="CHEBI:60240"/>
        <label>2</label>
    </ligand>
</feature>
<dbReference type="GO" id="GO:0046872">
    <property type="term" value="F:metal ion binding"/>
    <property type="evidence" value="ECO:0007669"/>
    <property type="project" value="UniProtKB-KW"/>
</dbReference>
<keyword evidence="6" id="KW-1185">Reference proteome</keyword>
<keyword evidence="5" id="KW-0269">Exonuclease</keyword>
<dbReference type="GO" id="GO:0004527">
    <property type="term" value="F:exonuclease activity"/>
    <property type="evidence" value="ECO:0007669"/>
    <property type="project" value="UniProtKB-KW"/>
</dbReference>
<dbReference type="OrthoDB" id="9810005at2"/>
<dbReference type="PROSITE" id="PS01137">
    <property type="entry name" value="TATD_1"/>
    <property type="match status" value="1"/>
</dbReference>
<dbReference type="PIRSF" id="PIRSF005902">
    <property type="entry name" value="DNase_TatD"/>
    <property type="match status" value="1"/>
</dbReference>
<evidence type="ECO:0000256" key="1">
    <source>
        <dbReference type="ARBA" id="ARBA00009275"/>
    </source>
</evidence>
<dbReference type="FunFam" id="3.20.20.140:FF:000005">
    <property type="entry name" value="TatD family hydrolase"/>
    <property type="match status" value="1"/>
</dbReference>
<comment type="similarity">
    <text evidence="1">Belongs to the metallo-dependent hydrolases superfamily. TatD-type hydrolase family.</text>
</comment>
<organism evidence="5 6">
    <name type="scientific">Candidatus Borreliella tachyglossi</name>
    <dbReference type="NCBI Taxonomy" id="1964448"/>
    <lineage>
        <taxon>Bacteria</taxon>
        <taxon>Pseudomonadati</taxon>
        <taxon>Spirochaetota</taxon>
        <taxon>Spirochaetia</taxon>
        <taxon>Spirochaetales</taxon>
        <taxon>Borreliaceae</taxon>
        <taxon>Borreliella</taxon>
    </lineage>
</organism>
<dbReference type="AlphaFoldDB" id="A0A2S1LWC1"/>
<feature type="binding site" evidence="4">
    <location>
        <position position="103"/>
    </location>
    <ligand>
        <name>a divalent metal cation</name>
        <dbReference type="ChEBI" id="CHEBI:60240"/>
        <label>1</label>
    </ligand>
</feature>
<dbReference type="InterPro" id="IPR001130">
    <property type="entry name" value="TatD-like"/>
</dbReference>
<keyword evidence="2 4" id="KW-0479">Metal-binding</keyword>
<evidence type="ECO:0000313" key="5">
    <source>
        <dbReference type="EMBL" id="AWG42584.1"/>
    </source>
</evidence>
<dbReference type="CDD" id="cd01310">
    <property type="entry name" value="TatD_DNAse"/>
    <property type="match status" value="1"/>
</dbReference>
<dbReference type="Gene3D" id="3.20.20.140">
    <property type="entry name" value="Metal-dependent hydrolases"/>
    <property type="match status" value="1"/>
</dbReference>
<feature type="binding site" evidence="4">
    <location>
        <position position="138"/>
    </location>
    <ligand>
        <name>a divalent metal cation</name>
        <dbReference type="ChEBI" id="CHEBI:60240"/>
        <label>2</label>
    </ligand>
</feature>
<evidence type="ECO:0000256" key="4">
    <source>
        <dbReference type="PIRSR" id="PIRSR005902-1"/>
    </source>
</evidence>
<evidence type="ECO:0000256" key="2">
    <source>
        <dbReference type="ARBA" id="ARBA00022723"/>
    </source>
</evidence>
<feature type="binding site" evidence="4">
    <location>
        <position position="20"/>
    </location>
    <ligand>
        <name>a divalent metal cation</name>
        <dbReference type="ChEBI" id="CHEBI:60240"/>
        <label>1</label>
    </ligand>
</feature>
<sequence length="270" mass="30962">MKLDFERSIFLQKLIDTHVHFNELKKNSVDVHYVINECLRNGFSYFLDVGLHPSDFYERKQLLDAYSNISLTAGIHPLNEAFKDDFELLETILANEDVVAVGEIGLDYFKADNKKEQIETLNIQLDLASRYNKPVILHIREAYGDVYDIIKSSNFVSRGILHCYSGTYEYAKKFIDYGFKVSFAGNLTFKNAEPLREVLKKLSIEDILIETDSPFLAPVPLRGKINAPLFLGYICIEIAKIKSCDAESISDTLYHNFKDLFKNSIYQLSS</sequence>
<evidence type="ECO:0000313" key="6">
    <source>
        <dbReference type="Proteomes" id="UP000244655"/>
    </source>
</evidence>
<dbReference type="SUPFAM" id="SSF51556">
    <property type="entry name" value="Metallo-dependent hydrolases"/>
    <property type="match status" value="1"/>
</dbReference>
<dbReference type="Pfam" id="PF01026">
    <property type="entry name" value="TatD_DNase"/>
    <property type="match status" value="1"/>
</dbReference>
<dbReference type="GO" id="GO:0004536">
    <property type="term" value="F:DNA nuclease activity"/>
    <property type="evidence" value="ECO:0007669"/>
    <property type="project" value="InterPro"/>
</dbReference>
<dbReference type="RefSeq" id="WP_108728983.1">
    <property type="nucleotide sequence ID" value="NZ_CP025785.1"/>
</dbReference>